<comment type="caution">
    <text evidence="2">The sequence shown here is derived from an EMBL/GenBank/DDBJ whole genome shotgun (WGS) entry which is preliminary data.</text>
</comment>
<gene>
    <name evidence="2" type="ORF">GCM10011589_19690</name>
</gene>
<proteinExistence type="predicted"/>
<organism evidence="2 3">
    <name type="scientific">Modestobacter marinus</name>
    <dbReference type="NCBI Taxonomy" id="477641"/>
    <lineage>
        <taxon>Bacteria</taxon>
        <taxon>Bacillati</taxon>
        <taxon>Actinomycetota</taxon>
        <taxon>Actinomycetes</taxon>
        <taxon>Geodermatophilales</taxon>
        <taxon>Geodermatophilaceae</taxon>
        <taxon>Modestobacter</taxon>
    </lineage>
</organism>
<protein>
    <submittedName>
        <fullName evidence="2">Uncharacterized protein</fullName>
    </submittedName>
</protein>
<sequence length="103" mass="10529">MAAAALGTPTTTLPSSAAAARVAPPARDTSAGGREVRDTDELFSAGAEETGSEDGDTPIRTPLGDRGFAAERYDSDCAPGNAESSAFRRLRPVSPVRVAGHSQ</sequence>
<feature type="compositionally biased region" description="Low complexity" evidence="1">
    <location>
        <begin position="1"/>
        <end position="27"/>
    </location>
</feature>
<reference evidence="3" key="1">
    <citation type="journal article" date="2019" name="Int. J. Syst. Evol. Microbiol.">
        <title>The Global Catalogue of Microorganisms (GCM) 10K type strain sequencing project: providing services to taxonomists for standard genome sequencing and annotation.</title>
        <authorList>
            <consortium name="The Broad Institute Genomics Platform"/>
            <consortium name="The Broad Institute Genome Sequencing Center for Infectious Disease"/>
            <person name="Wu L."/>
            <person name="Ma J."/>
        </authorList>
    </citation>
    <scope>NUCLEOTIDE SEQUENCE [LARGE SCALE GENOMIC DNA]</scope>
    <source>
        <strain evidence="3">CGMCC 4.5581</strain>
    </source>
</reference>
<feature type="region of interest" description="Disordered" evidence="1">
    <location>
        <begin position="1"/>
        <end position="103"/>
    </location>
</feature>
<evidence type="ECO:0000256" key="1">
    <source>
        <dbReference type="SAM" id="MobiDB-lite"/>
    </source>
</evidence>
<name>A0ABQ2FX92_9ACTN</name>
<evidence type="ECO:0000313" key="3">
    <source>
        <dbReference type="Proteomes" id="UP000648663"/>
    </source>
</evidence>
<accession>A0ABQ2FX92</accession>
<dbReference type="EMBL" id="BMMI01000003">
    <property type="protein sequence ID" value="GGL63593.1"/>
    <property type="molecule type" value="Genomic_DNA"/>
</dbReference>
<keyword evidence="3" id="KW-1185">Reference proteome</keyword>
<dbReference type="Proteomes" id="UP000648663">
    <property type="component" value="Unassembled WGS sequence"/>
</dbReference>
<evidence type="ECO:0000313" key="2">
    <source>
        <dbReference type="EMBL" id="GGL63593.1"/>
    </source>
</evidence>